<evidence type="ECO:0000256" key="2">
    <source>
        <dbReference type="ARBA" id="ARBA00007362"/>
    </source>
</evidence>
<feature type="region of interest" description="Disordered" evidence="7">
    <location>
        <begin position="1"/>
        <end position="65"/>
    </location>
</feature>
<comment type="similarity">
    <text evidence="2">Belongs to the EamA transporter family.</text>
</comment>
<keyword evidence="4 8" id="KW-0812">Transmembrane</keyword>
<feature type="transmembrane region" description="Helical" evidence="8">
    <location>
        <begin position="312"/>
        <end position="332"/>
    </location>
</feature>
<evidence type="ECO:0000256" key="8">
    <source>
        <dbReference type="SAM" id="Phobius"/>
    </source>
</evidence>
<sequence>MPTANHPQPDISAPAGDAFAGASTLQPGTPDGPAGERGGGRRRGGTGGLERAGGPGGGRSGSPSGGWRGRVSLAAVPAPVLCVAAMFAVQLGIAASKPLFGVFGVAGATFLRLAFAAAILLAVTRPRLRGRSRCDLGLAVLLGIASAGMTTLFAGAVDRLPMGTAATIEFLGPLVVAMVLARRVSHLVWVLLAGSGVALLTLLGGAGHGGGDGSLDPVGLAYAFGAAACYAGYILFTDKVGAAFRGFEGLAVSFAIGTLVLAPVGAAQAWHGLTTASSPALLLLAVAGVALLFPVVPYALEMTALRRMPQRVFSVIVSLDPAVSALVGLVVLGQLLDWPQVLGIGCVVLASVGATLTGRR</sequence>
<feature type="transmembrane region" description="Helical" evidence="8">
    <location>
        <begin position="99"/>
        <end position="124"/>
    </location>
</feature>
<reference evidence="10" key="1">
    <citation type="submission" date="2024-06" db="EMBL/GenBank/DDBJ databases">
        <title>The genome sequences of Kitasatospora sp. strain HUAS MG31.</title>
        <authorList>
            <person name="Mo P."/>
        </authorList>
    </citation>
    <scope>NUCLEOTIDE SEQUENCE</scope>
    <source>
        <strain evidence="10">HUAS MG31</strain>
    </source>
</reference>
<feature type="transmembrane region" description="Helical" evidence="8">
    <location>
        <begin position="338"/>
        <end position="357"/>
    </location>
</feature>
<evidence type="ECO:0000256" key="4">
    <source>
        <dbReference type="ARBA" id="ARBA00022692"/>
    </source>
</evidence>
<evidence type="ECO:0000256" key="3">
    <source>
        <dbReference type="ARBA" id="ARBA00022475"/>
    </source>
</evidence>
<comment type="subcellular location">
    <subcellularLocation>
        <location evidence="1">Cell membrane</location>
        <topology evidence="1">Multi-pass membrane protein</topology>
    </subcellularLocation>
</comment>
<dbReference type="PANTHER" id="PTHR42920:SF5">
    <property type="entry name" value="EAMA DOMAIN-CONTAINING PROTEIN"/>
    <property type="match status" value="1"/>
</dbReference>
<feature type="transmembrane region" description="Helical" evidence="8">
    <location>
        <begin position="219"/>
        <end position="237"/>
    </location>
</feature>
<feature type="compositionally biased region" description="Gly residues" evidence="7">
    <location>
        <begin position="45"/>
        <end position="65"/>
    </location>
</feature>
<dbReference type="InterPro" id="IPR051258">
    <property type="entry name" value="Diverse_Substrate_Transporter"/>
</dbReference>
<keyword evidence="6 8" id="KW-0472">Membrane</keyword>
<keyword evidence="5 8" id="KW-1133">Transmembrane helix</keyword>
<evidence type="ECO:0000256" key="6">
    <source>
        <dbReference type="ARBA" id="ARBA00023136"/>
    </source>
</evidence>
<dbReference type="PANTHER" id="PTHR42920">
    <property type="entry name" value="OS03G0707200 PROTEIN-RELATED"/>
    <property type="match status" value="1"/>
</dbReference>
<organism evidence="10">
    <name type="scientific">Kitasatospora camelliae</name>
    <dbReference type="NCBI Taxonomy" id="3156397"/>
    <lineage>
        <taxon>Bacteria</taxon>
        <taxon>Bacillati</taxon>
        <taxon>Actinomycetota</taxon>
        <taxon>Actinomycetes</taxon>
        <taxon>Kitasatosporales</taxon>
        <taxon>Streptomycetaceae</taxon>
        <taxon>Kitasatospora</taxon>
    </lineage>
</organism>
<feature type="transmembrane region" description="Helical" evidence="8">
    <location>
        <begin position="276"/>
        <end position="300"/>
    </location>
</feature>
<feature type="transmembrane region" description="Helical" evidence="8">
    <location>
        <begin position="187"/>
        <end position="207"/>
    </location>
</feature>
<dbReference type="KEGG" id="kcm:ABWK59_17040"/>
<feature type="transmembrane region" description="Helical" evidence="8">
    <location>
        <begin position="162"/>
        <end position="180"/>
    </location>
</feature>
<dbReference type="EMBL" id="CP159872">
    <property type="protein sequence ID" value="XCM80502.1"/>
    <property type="molecule type" value="Genomic_DNA"/>
</dbReference>
<protein>
    <submittedName>
        <fullName evidence="10">EamA family transporter</fullName>
    </submittedName>
</protein>
<name>A0AAU8JXE5_9ACTN</name>
<keyword evidence="3" id="KW-1003">Cell membrane</keyword>
<evidence type="ECO:0000313" key="10">
    <source>
        <dbReference type="EMBL" id="XCM80502.1"/>
    </source>
</evidence>
<proteinExistence type="inferred from homology"/>
<dbReference type="Pfam" id="PF00892">
    <property type="entry name" value="EamA"/>
    <property type="match status" value="1"/>
</dbReference>
<feature type="transmembrane region" description="Helical" evidence="8">
    <location>
        <begin position="71"/>
        <end position="93"/>
    </location>
</feature>
<gene>
    <name evidence="10" type="ORF">ABWK59_17040</name>
</gene>
<evidence type="ECO:0000256" key="1">
    <source>
        <dbReference type="ARBA" id="ARBA00004651"/>
    </source>
</evidence>
<feature type="transmembrane region" description="Helical" evidence="8">
    <location>
        <begin position="136"/>
        <end position="156"/>
    </location>
</feature>
<dbReference type="InterPro" id="IPR037185">
    <property type="entry name" value="EmrE-like"/>
</dbReference>
<feature type="transmembrane region" description="Helical" evidence="8">
    <location>
        <begin position="249"/>
        <end position="270"/>
    </location>
</feature>
<dbReference type="RefSeq" id="WP_354641438.1">
    <property type="nucleotide sequence ID" value="NZ_CP159872.1"/>
</dbReference>
<evidence type="ECO:0000256" key="7">
    <source>
        <dbReference type="SAM" id="MobiDB-lite"/>
    </source>
</evidence>
<accession>A0AAU8JXE5</accession>
<dbReference type="InterPro" id="IPR000620">
    <property type="entry name" value="EamA_dom"/>
</dbReference>
<dbReference type="SUPFAM" id="SSF103481">
    <property type="entry name" value="Multidrug resistance efflux transporter EmrE"/>
    <property type="match status" value="2"/>
</dbReference>
<feature type="domain" description="EamA" evidence="9">
    <location>
        <begin position="219"/>
        <end position="353"/>
    </location>
</feature>
<evidence type="ECO:0000259" key="9">
    <source>
        <dbReference type="Pfam" id="PF00892"/>
    </source>
</evidence>
<evidence type="ECO:0000256" key="5">
    <source>
        <dbReference type="ARBA" id="ARBA00022989"/>
    </source>
</evidence>
<dbReference type="GO" id="GO:0005886">
    <property type="term" value="C:plasma membrane"/>
    <property type="evidence" value="ECO:0007669"/>
    <property type="project" value="UniProtKB-SubCell"/>
</dbReference>
<dbReference type="AlphaFoldDB" id="A0AAU8JXE5"/>